<dbReference type="InterPro" id="IPR052742">
    <property type="entry name" value="Mito_N-acetyltransferase"/>
</dbReference>
<gene>
    <name evidence="2" type="ORF">D1222_01670</name>
</gene>
<sequence>MPGNDVLIRRAGVRDESAVWQIVEPVFRAGDTYAIAKDISREAALAYWFGDDKQTYVFEDESGVLATYYLKANQGGGGAHVCNCGYMTSPLARGSGIAGLMCQHSQEEAIKAGFRAMQFNFVVSTNEGAIRLWQKLGFEIVGTLPKAFAHPEKGFVDAHVMYKRLNSDG</sequence>
<accession>A0A399RKF5</accession>
<dbReference type="AlphaFoldDB" id="A0A399RKF5"/>
<reference evidence="2 3" key="1">
    <citation type="submission" date="2018-08" db="EMBL/GenBank/DDBJ databases">
        <title>Henriciella mobilis sp. nov., isolated from seawater.</title>
        <authorList>
            <person name="Cheng H."/>
            <person name="Wu Y.-H."/>
            <person name="Xu X.-W."/>
            <person name="Guo L.-L."/>
        </authorList>
    </citation>
    <scope>NUCLEOTIDE SEQUENCE [LARGE SCALE GENOMIC DNA]</scope>
    <source>
        <strain evidence="2 3">CCUG67844</strain>
    </source>
</reference>
<dbReference type="Gene3D" id="3.40.630.30">
    <property type="match status" value="1"/>
</dbReference>
<dbReference type="PANTHER" id="PTHR43138:SF1">
    <property type="entry name" value="N-ACETYLTRANSFERASE ACA1"/>
    <property type="match status" value="1"/>
</dbReference>
<evidence type="ECO:0000313" key="2">
    <source>
        <dbReference type="EMBL" id="RIJ31003.1"/>
    </source>
</evidence>
<dbReference type="InterPro" id="IPR000182">
    <property type="entry name" value="GNAT_dom"/>
</dbReference>
<dbReference type="GO" id="GO:0016747">
    <property type="term" value="F:acyltransferase activity, transferring groups other than amino-acyl groups"/>
    <property type="evidence" value="ECO:0007669"/>
    <property type="project" value="InterPro"/>
</dbReference>
<dbReference type="Proteomes" id="UP000265845">
    <property type="component" value="Unassembled WGS sequence"/>
</dbReference>
<dbReference type="RefSeq" id="WP_119452503.1">
    <property type="nucleotide sequence ID" value="NZ_QWGA01000003.1"/>
</dbReference>
<dbReference type="SUPFAM" id="SSF55729">
    <property type="entry name" value="Acyl-CoA N-acyltransferases (Nat)"/>
    <property type="match status" value="1"/>
</dbReference>
<dbReference type="Pfam" id="PF00583">
    <property type="entry name" value="Acetyltransf_1"/>
    <property type="match status" value="1"/>
</dbReference>
<keyword evidence="2" id="KW-0808">Transferase</keyword>
<protein>
    <submittedName>
        <fullName evidence="2">N-acetyltransferase</fullName>
    </submittedName>
</protein>
<name>A0A399RKF5_9PROT</name>
<proteinExistence type="predicted"/>
<dbReference type="PANTHER" id="PTHR43138">
    <property type="entry name" value="ACETYLTRANSFERASE, GNAT FAMILY"/>
    <property type="match status" value="1"/>
</dbReference>
<dbReference type="OrthoDB" id="9788300at2"/>
<organism evidence="2 3">
    <name type="scientific">Henriciella algicola</name>
    <dbReference type="NCBI Taxonomy" id="1608422"/>
    <lineage>
        <taxon>Bacteria</taxon>
        <taxon>Pseudomonadati</taxon>
        <taxon>Pseudomonadota</taxon>
        <taxon>Alphaproteobacteria</taxon>
        <taxon>Hyphomonadales</taxon>
        <taxon>Hyphomonadaceae</taxon>
        <taxon>Henriciella</taxon>
    </lineage>
</organism>
<evidence type="ECO:0000259" key="1">
    <source>
        <dbReference type="PROSITE" id="PS51186"/>
    </source>
</evidence>
<evidence type="ECO:0000313" key="3">
    <source>
        <dbReference type="Proteomes" id="UP000265845"/>
    </source>
</evidence>
<feature type="domain" description="N-acetyltransferase" evidence="1">
    <location>
        <begin position="6"/>
        <end position="166"/>
    </location>
</feature>
<comment type="caution">
    <text evidence="2">The sequence shown here is derived from an EMBL/GenBank/DDBJ whole genome shotgun (WGS) entry which is preliminary data.</text>
</comment>
<keyword evidence="3" id="KW-1185">Reference proteome</keyword>
<dbReference type="PROSITE" id="PS51186">
    <property type="entry name" value="GNAT"/>
    <property type="match status" value="1"/>
</dbReference>
<dbReference type="InterPro" id="IPR016181">
    <property type="entry name" value="Acyl_CoA_acyltransferase"/>
</dbReference>
<dbReference type="EMBL" id="QWGA01000003">
    <property type="protein sequence ID" value="RIJ31003.1"/>
    <property type="molecule type" value="Genomic_DNA"/>
</dbReference>